<comment type="caution">
    <text evidence="2">The sequence shown here is derived from an EMBL/GenBank/DDBJ whole genome shotgun (WGS) entry which is preliminary data.</text>
</comment>
<sequence>MSVVNDIDTWNLTMNTKTFNYLIDGLGKINQLKVITQVRKQMEENGCFPDNQTFLSLLQAAANNAQKYMDELLEKNESQPSKYSLSEAPFLHLINAYVKSFERVDYLFVIASRYREVTSMLWNHDKNAKHLMHKYIHDYTPFYNAWLKCAYFALLRAHTLTDDNVTSNKLKDEVFKDVFQFYEDLIINTKDWSPNENTFQILCDICYLIKDWSLGTNVFKAGLTHWNIFSDQMFFPFISQLQQTQPQNIGTTKTGNQCHALHLESVSHISIGIFATLYYFRFWRDNQLIQPDCQFSIITSPDIHAKDDTSLLSTLLQLFSSDTFPVKIRAGLTKHLPTTIQLNTTDLLDWAEKRKSRPKNFLQEINSLD</sequence>
<dbReference type="Gene3D" id="1.25.40.10">
    <property type="entry name" value="Tetratricopeptide repeat domain"/>
    <property type="match status" value="1"/>
</dbReference>
<evidence type="ECO:0000313" key="2">
    <source>
        <dbReference type="EMBL" id="ETO32517.1"/>
    </source>
</evidence>
<dbReference type="PROSITE" id="PS51375">
    <property type="entry name" value="PPR"/>
    <property type="match status" value="1"/>
</dbReference>
<keyword evidence="3" id="KW-1185">Reference proteome</keyword>
<dbReference type="EMBL" id="ASPP01004151">
    <property type="protein sequence ID" value="ETO32517.1"/>
    <property type="molecule type" value="Genomic_DNA"/>
</dbReference>
<evidence type="ECO:0000313" key="3">
    <source>
        <dbReference type="Proteomes" id="UP000023152"/>
    </source>
</evidence>
<name>X6P4J5_RETFI</name>
<reference evidence="2 3" key="1">
    <citation type="journal article" date="2013" name="Curr. Biol.">
        <title>The Genome of the Foraminiferan Reticulomyxa filosa.</title>
        <authorList>
            <person name="Glockner G."/>
            <person name="Hulsmann N."/>
            <person name="Schleicher M."/>
            <person name="Noegel A.A."/>
            <person name="Eichinger L."/>
            <person name="Gallinger C."/>
            <person name="Pawlowski J."/>
            <person name="Sierra R."/>
            <person name="Euteneuer U."/>
            <person name="Pillet L."/>
            <person name="Moustafa A."/>
            <person name="Platzer M."/>
            <person name="Groth M."/>
            <person name="Szafranski K."/>
            <person name="Schliwa M."/>
        </authorList>
    </citation>
    <scope>NUCLEOTIDE SEQUENCE [LARGE SCALE GENOMIC DNA]</scope>
</reference>
<dbReference type="InterPro" id="IPR002885">
    <property type="entry name" value="PPR_rpt"/>
</dbReference>
<feature type="repeat" description="PPR" evidence="1">
    <location>
        <begin position="15"/>
        <end position="49"/>
    </location>
</feature>
<gene>
    <name evidence="2" type="ORF">RFI_04599</name>
</gene>
<organism evidence="2 3">
    <name type="scientific">Reticulomyxa filosa</name>
    <dbReference type="NCBI Taxonomy" id="46433"/>
    <lineage>
        <taxon>Eukaryota</taxon>
        <taxon>Sar</taxon>
        <taxon>Rhizaria</taxon>
        <taxon>Retaria</taxon>
        <taxon>Foraminifera</taxon>
        <taxon>Monothalamids</taxon>
        <taxon>Reticulomyxidae</taxon>
        <taxon>Reticulomyxa</taxon>
    </lineage>
</organism>
<dbReference type="AlphaFoldDB" id="X6P4J5"/>
<dbReference type="InterPro" id="IPR011990">
    <property type="entry name" value="TPR-like_helical_dom_sf"/>
</dbReference>
<dbReference type="OrthoDB" id="185373at2759"/>
<dbReference type="Pfam" id="PF13041">
    <property type="entry name" value="PPR_2"/>
    <property type="match status" value="1"/>
</dbReference>
<dbReference type="NCBIfam" id="TIGR00756">
    <property type="entry name" value="PPR"/>
    <property type="match status" value="1"/>
</dbReference>
<proteinExistence type="predicted"/>
<dbReference type="Proteomes" id="UP000023152">
    <property type="component" value="Unassembled WGS sequence"/>
</dbReference>
<evidence type="ECO:0000256" key="1">
    <source>
        <dbReference type="PROSITE-ProRule" id="PRU00708"/>
    </source>
</evidence>
<protein>
    <submittedName>
        <fullName evidence="2">Uncharacterized protein</fullName>
    </submittedName>
</protein>
<accession>X6P4J5</accession>